<gene>
    <name evidence="2" type="ORF">APR03_001269</name>
</gene>
<dbReference type="EMBL" id="JAMTCS010000003">
    <property type="protein sequence ID" value="MCP2263933.1"/>
    <property type="molecule type" value="Genomic_DNA"/>
</dbReference>
<accession>A0A9X2G1G7</accession>
<sequence>MHAFVRSLTVALAAVSAILLAGSPAVAAAPGSAAEQSFQEWLGDDALTIDQVLAQEPAGEAGTTAVSSKYYCAVVDGTTGCKDYAYGQGLVVARLYETTRFRNSVIVVFNPHYSVGCTSGTGDNEGRFNINTALRNKINSVKTYNRCDVKLYNGLNGTGSSTPFIDEAANLNVYGFNQSAESVQIS</sequence>
<organism evidence="2 3">
    <name type="scientific">Promicromonospora thailandica</name>
    <dbReference type="NCBI Taxonomy" id="765201"/>
    <lineage>
        <taxon>Bacteria</taxon>
        <taxon>Bacillati</taxon>
        <taxon>Actinomycetota</taxon>
        <taxon>Actinomycetes</taxon>
        <taxon>Micrococcales</taxon>
        <taxon>Promicromonosporaceae</taxon>
        <taxon>Promicromonospora</taxon>
    </lineage>
</organism>
<protein>
    <recommendedName>
        <fullName evidence="4">Peptidase inhibitor family I36</fullName>
    </recommendedName>
</protein>
<reference evidence="2" key="1">
    <citation type="submission" date="2022-06" db="EMBL/GenBank/DDBJ databases">
        <title>Genomic Encyclopedia of Archaeal and Bacterial Type Strains, Phase II (KMG-II): from individual species to whole genera.</title>
        <authorList>
            <person name="Goeker M."/>
        </authorList>
    </citation>
    <scope>NUCLEOTIDE SEQUENCE</scope>
    <source>
        <strain evidence="2">DSM 26652</strain>
    </source>
</reference>
<feature type="signal peptide" evidence="1">
    <location>
        <begin position="1"/>
        <end position="27"/>
    </location>
</feature>
<proteinExistence type="predicted"/>
<evidence type="ECO:0000313" key="2">
    <source>
        <dbReference type="EMBL" id="MCP2263933.1"/>
    </source>
</evidence>
<keyword evidence="3" id="KW-1185">Reference proteome</keyword>
<comment type="caution">
    <text evidence="2">The sequence shown here is derived from an EMBL/GenBank/DDBJ whole genome shotgun (WGS) entry which is preliminary data.</text>
</comment>
<dbReference type="Proteomes" id="UP001139493">
    <property type="component" value="Unassembled WGS sequence"/>
</dbReference>
<name>A0A9X2G1G7_9MICO</name>
<dbReference type="RefSeq" id="WP_253833783.1">
    <property type="nucleotide sequence ID" value="NZ_JAMTCS010000003.1"/>
</dbReference>
<dbReference type="Gene3D" id="2.60.20.10">
    <property type="entry name" value="Crystallins"/>
    <property type="match status" value="1"/>
</dbReference>
<feature type="chain" id="PRO_5040785789" description="Peptidase inhibitor family I36" evidence="1">
    <location>
        <begin position="28"/>
        <end position="186"/>
    </location>
</feature>
<dbReference type="AlphaFoldDB" id="A0A9X2G1G7"/>
<evidence type="ECO:0000256" key="1">
    <source>
        <dbReference type="SAM" id="SignalP"/>
    </source>
</evidence>
<keyword evidence="1" id="KW-0732">Signal</keyword>
<evidence type="ECO:0008006" key="4">
    <source>
        <dbReference type="Google" id="ProtNLM"/>
    </source>
</evidence>
<evidence type="ECO:0000313" key="3">
    <source>
        <dbReference type="Proteomes" id="UP001139493"/>
    </source>
</evidence>